<comment type="caution">
    <text evidence="1">The sequence shown here is derived from an EMBL/GenBank/DDBJ whole genome shotgun (WGS) entry which is preliminary data.</text>
</comment>
<dbReference type="EMBL" id="JASBWV010000004">
    <property type="protein sequence ID" value="KAJ9126688.1"/>
    <property type="molecule type" value="Genomic_DNA"/>
</dbReference>
<accession>A0ACC2XS44</accession>
<dbReference type="Proteomes" id="UP001234202">
    <property type="component" value="Unassembled WGS sequence"/>
</dbReference>
<name>A0ACC2XS44_9TREE</name>
<sequence>MSQSVDYVTTIGMTPSSQLPETVVGDETRDAVVAQDLQRSKEEEPQGSLVVETPTTIKPVEAQTELGPETETPEEAEQADREKEDQRAKGSPGELDQANQANQDTQLVQEELVSDFQEGKKRVKSEISSLICSSALQVYELRGQAWEDRGTGFVEGIYDEASDEALLVVTREESNDPANGPEQGDVTGQGENENEAAEPGGFFREGEDPFLLRTRVGKADPYSRQQETLIVWTEPTGMDVALSFQDPEGCNNIWDFIQEVQRHLQLIYDEQVLPMSASSSSPMPASPQLGPEQVNSVHTEREGRAWGPLSISNLREQETSLKLSSRSIAGREKTVEFVISNDYVRQMIQVFHTAEDMESLEDLHSLCTMMSTILSLNDNGLYEYLLQEDVFLGMAGIMEYDPEYPTYKATYREFLSEGSRFKEVVPIEDEAIRAKIHQTYRLLYLKDVILARVLDDPMFNILNSLLFFNQIDIITHIANNDAFLHELFAGFKDHKTKSKAPIEKSAGTATTGELDEVEIKRRKDIVALLHQLMLMGKQVQMQHRQQLYRTLVDRGLLFVCEWALQQQDSTILNQIAEMLGIVIDHDVNAVRSHALREHAEKRRTIAEDMSSLLLSSSDLGLKSQMADAIRTLVDIGGEGSEVPAMLRTQRDQATGDAFLGYFYEACIIDMYRPMLELPDFKQYKTKPVTLIAPDIMLMQYLSELLAFFVAQHGHRAQFFILSNPVSIRIATLLYMKQKPSRHASLRYFRSCLKAGSHFIHRHLIKYELMLPMLELLESESPRDNMLSSACLDIFEIIRRDNLKPVINYLFEKYKPRLQALGKKPLLKTYLLALALRWEQNNEPMPIEQTSQSDENGSFNKTMDTTEDDYFNGDSDEEEIGPMPPSAVVSTSPAGGQKRKRFGEGDPADTTPPTKVTRLGTRARSFSGGVLGLDYDDGSDSDSSEVSPQTPGLDKGLRPSAPIRNESTNVLAPSAMEDKESEENDSSSSPGNKLRLKLNASPGPVPRDLDDVASRIAKKRRQETEQDDDGLAILLNNNKSSASKPSKGDHQKSIGNKDKTTGGVAGLGLAMKDAGKKLKINLGFGKKSIGEGEKKKSELDSQSARKS</sequence>
<evidence type="ECO:0000313" key="2">
    <source>
        <dbReference type="Proteomes" id="UP001234202"/>
    </source>
</evidence>
<gene>
    <name evidence="1" type="ORF">QFC24_001718</name>
</gene>
<proteinExistence type="predicted"/>
<protein>
    <submittedName>
        <fullName evidence="1">Uncharacterized protein</fullName>
    </submittedName>
</protein>
<reference evidence="1" key="1">
    <citation type="submission" date="2023-04" db="EMBL/GenBank/DDBJ databases">
        <title>Draft Genome sequencing of Naganishia species isolated from polar environments using Oxford Nanopore Technology.</title>
        <authorList>
            <person name="Leo P."/>
            <person name="Venkateswaran K."/>
        </authorList>
    </citation>
    <scope>NUCLEOTIDE SEQUENCE</scope>
    <source>
        <strain evidence="1">DBVPG 5303</strain>
    </source>
</reference>
<keyword evidence="2" id="KW-1185">Reference proteome</keyword>
<evidence type="ECO:0000313" key="1">
    <source>
        <dbReference type="EMBL" id="KAJ9126688.1"/>
    </source>
</evidence>
<organism evidence="1 2">
    <name type="scientific">Naganishia onofrii</name>
    <dbReference type="NCBI Taxonomy" id="1851511"/>
    <lineage>
        <taxon>Eukaryota</taxon>
        <taxon>Fungi</taxon>
        <taxon>Dikarya</taxon>
        <taxon>Basidiomycota</taxon>
        <taxon>Agaricomycotina</taxon>
        <taxon>Tremellomycetes</taxon>
        <taxon>Filobasidiales</taxon>
        <taxon>Filobasidiaceae</taxon>
        <taxon>Naganishia</taxon>
    </lineage>
</organism>